<dbReference type="InterPro" id="IPR003018">
    <property type="entry name" value="GAF"/>
</dbReference>
<dbReference type="RefSeq" id="WP_053966130.1">
    <property type="nucleotide sequence ID" value="NZ_LIUF01000001.1"/>
</dbReference>
<accession>A0A0N0BPR9</accession>
<sequence>MVPSVVDGHDIPALYGPAIDTLPLMFAIVDASGVILSTNETWHEFGQANGTGLTPGTLGKNYLDAADTADDTTGQQAADGIRAVLAGEQASFELEYPCHTESAKRWFRLYVAPFTIDGATFASIAHIDITARKQRELALESAYEICTDADRTFTEQLDALLELGCETLGSPFGTLSRVHGDEYVFEAVTAPPSADLEGGRTTSIETLPNCRHVVEHREPLAVSDVAADAPELADSEWGIANYIGAPVVVDGAVYGTFCFYGLEPRAAAYTQWDLTFVRLLSDWAGYELERERRTEQRDALNTALPDPSFIIDAEGRFLDCLTDPETMLKVDETDTLVGQTLHEFLPRDTADSLLGTVRAALRSGSFQSVEYRLQTPGCQRWFEARVAPLKSRAYDLDTVIVVARDITAHKDREAELERQRDELRQAQRLNVLGREIAKALQDTQTREEIESAVCAHLTESDLYRAVWAGSRGSATQITLGAAAGIATASPEQISPGEHGLAIDAIETGEVQVVADIADVSTQSNTEMDRPLIAAHCSVAAVPLTTGQTTYGVLMVYASTNTTIGCRESDILADLGRLIALSIQRVHSQQSLQAATTVELEFLTPDSDDIFATLSAKLDCSFTLERRVPTSSGSSLHYVRVSGVDTAQVCQALAGMPSVESCAVVETAAENRAPLLEVTLNEISASPLDTLIDYGGAVRRAVAADGDLRFTAEMAPDINVRAVVEAVQEVTPGTELRSKQYVDQPVSTVTDFRTRIRDRLTPKQAAALKTAYARGYYDWPRGSAAEELAETLDISAPTLHYRLRKAHDAVIGALFDYGTGPETLD</sequence>
<dbReference type="STRING" id="1705562.AMS69_00385"/>
<dbReference type="InterPro" id="IPR000014">
    <property type="entry name" value="PAS"/>
</dbReference>
<name>A0A0N0BPR9_9EURY</name>
<dbReference type="EMBL" id="LIUF01000001">
    <property type="protein sequence ID" value="KOX94354.1"/>
    <property type="molecule type" value="Genomic_DNA"/>
</dbReference>
<dbReference type="OrthoDB" id="106505at2157"/>
<dbReference type="PANTHER" id="PTHR34236">
    <property type="entry name" value="DIMETHYL SULFOXIDE REDUCTASE TRANSCRIPTIONAL ACTIVATOR"/>
    <property type="match status" value="1"/>
</dbReference>
<dbReference type="Gene3D" id="3.30.450.20">
    <property type="entry name" value="PAS domain"/>
    <property type="match status" value="2"/>
</dbReference>
<dbReference type="AlphaFoldDB" id="A0A0N0BPR9"/>
<keyword evidence="2" id="KW-0804">Transcription</keyword>
<dbReference type="InterPro" id="IPR035965">
    <property type="entry name" value="PAS-like_dom_sf"/>
</dbReference>
<dbReference type="Pfam" id="PF04967">
    <property type="entry name" value="HTH_10"/>
    <property type="match status" value="1"/>
</dbReference>
<dbReference type="SUPFAM" id="SSF55781">
    <property type="entry name" value="GAF domain-like"/>
    <property type="match status" value="2"/>
</dbReference>
<evidence type="ECO:0000256" key="1">
    <source>
        <dbReference type="ARBA" id="ARBA00023015"/>
    </source>
</evidence>
<dbReference type="Pfam" id="PF15915">
    <property type="entry name" value="BAT"/>
    <property type="match status" value="1"/>
</dbReference>
<dbReference type="SUPFAM" id="SSF55785">
    <property type="entry name" value="PYP-like sensor domain (PAS domain)"/>
    <property type="match status" value="2"/>
</dbReference>
<dbReference type="PROSITE" id="PS50113">
    <property type="entry name" value="PAC"/>
    <property type="match status" value="1"/>
</dbReference>
<dbReference type="Pfam" id="PF01590">
    <property type="entry name" value="GAF"/>
    <property type="match status" value="1"/>
</dbReference>
<dbReference type="InterPro" id="IPR029016">
    <property type="entry name" value="GAF-like_dom_sf"/>
</dbReference>
<dbReference type="Proteomes" id="UP000037729">
    <property type="component" value="Unassembled WGS sequence"/>
</dbReference>
<dbReference type="PATRIC" id="fig|1705562.3.peg.1012"/>
<protein>
    <submittedName>
        <fullName evidence="4">Bacterio-opsin activator</fullName>
    </submittedName>
</protein>
<keyword evidence="5" id="KW-1185">Reference proteome</keyword>
<evidence type="ECO:0000313" key="5">
    <source>
        <dbReference type="Proteomes" id="UP000037729"/>
    </source>
</evidence>
<evidence type="ECO:0000259" key="3">
    <source>
        <dbReference type="PROSITE" id="PS50113"/>
    </source>
</evidence>
<comment type="caution">
    <text evidence="4">The sequence shown here is derived from an EMBL/GenBank/DDBJ whole genome shotgun (WGS) entry which is preliminary data.</text>
</comment>
<proteinExistence type="predicted"/>
<dbReference type="SMART" id="SM00065">
    <property type="entry name" value="GAF"/>
    <property type="match status" value="2"/>
</dbReference>
<dbReference type="Pfam" id="PF08448">
    <property type="entry name" value="PAS_4"/>
    <property type="match status" value="2"/>
</dbReference>
<gene>
    <name evidence="4" type="ORF">AMS69_00385</name>
</gene>
<dbReference type="InterPro" id="IPR000700">
    <property type="entry name" value="PAS-assoc_C"/>
</dbReference>
<dbReference type="InterPro" id="IPR031803">
    <property type="entry name" value="BAT_GAF/HTH-assoc"/>
</dbReference>
<dbReference type="InterPro" id="IPR013656">
    <property type="entry name" value="PAS_4"/>
</dbReference>
<evidence type="ECO:0000313" key="4">
    <source>
        <dbReference type="EMBL" id="KOX94354.1"/>
    </source>
</evidence>
<organism evidence="4 5">
    <name type="scientific">Haloarcula rubripromontorii</name>
    <dbReference type="NCBI Taxonomy" id="1705562"/>
    <lineage>
        <taxon>Archaea</taxon>
        <taxon>Methanobacteriati</taxon>
        <taxon>Methanobacteriota</taxon>
        <taxon>Stenosarchaea group</taxon>
        <taxon>Halobacteria</taxon>
        <taxon>Halobacteriales</taxon>
        <taxon>Haloarculaceae</taxon>
        <taxon>Haloarcula</taxon>
    </lineage>
</organism>
<dbReference type="PANTHER" id="PTHR34236:SF1">
    <property type="entry name" value="DIMETHYL SULFOXIDE REDUCTASE TRANSCRIPTIONAL ACTIVATOR"/>
    <property type="match status" value="1"/>
</dbReference>
<dbReference type="CDD" id="cd00130">
    <property type="entry name" value="PAS"/>
    <property type="match status" value="1"/>
</dbReference>
<dbReference type="NCBIfam" id="TIGR00229">
    <property type="entry name" value="sensory_box"/>
    <property type="match status" value="1"/>
</dbReference>
<evidence type="ECO:0000256" key="2">
    <source>
        <dbReference type="ARBA" id="ARBA00023163"/>
    </source>
</evidence>
<feature type="domain" description="PAC" evidence="3">
    <location>
        <begin position="362"/>
        <end position="418"/>
    </location>
</feature>
<dbReference type="Gene3D" id="3.30.450.40">
    <property type="match status" value="2"/>
</dbReference>
<dbReference type="InterPro" id="IPR007050">
    <property type="entry name" value="HTH_bacterioopsin"/>
</dbReference>
<keyword evidence="1" id="KW-0805">Transcription regulation</keyword>
<reference evidence="4 5" key="1">
    <citation type="submission" date="2015-08" db="EMBL/GenBank/DDBJ databases">
        <title>Genomes of Isolates from Cabo Rojo, PR.</title>
        <authorList>
            <person name="Sanchez-Nieves R.L."/>
            <person name="Montalvo-Rodriguez R."/>
        </authorList>
    </citation>
    <scope>NUCLEOTIDE SEQUENCE [LARGE SCALE GENOMIC DNA]</scope>
    <source>
        <strain evidence="4 5">SL3</strain>
    </source>
</reference>